<keyword evidence="2" id="KW-0067">ATP-binding</keyword>
<dbReference type="Proteomes" id="UP000729402">
    <property type="component" value="Unassembled WGS sequence"/>
</dbReference>
<dbReference type="GO" id="GO:0005524">
    <property type="term" value="F:ATP binding"/>
    <property type="evidence" value="ECO:0007669"/>
    <property type="project" value="UniProtKB-KW"/>
</dbReference>
<keyword evidence="4" id="KW-1185">Reference proteome</keyword>
<dbReference type="Pfam" id="PF00012">
    <property type="entry name" value="HSP70"/>
    <property type="match status" value="1"/>
</dbReference>
<name>A0A8J5VLM3_ZIZPA</name>
<dbReference type="AlphaFoldDB" id="A0A8J5VLM3"/>
<evidence type="ECO:0000313" key="3">
    <source>
        <dbReference type="EMBL" id="KAG8052233.1"/>
    </source>
</evidence>
<dbReference type="InterPro" id="IPR013126">
    <property type="entry name" value="Hsp_70_fam"/>
</dbReference>
<organism evidence="3 4">
    <name type="scientific">Zizania palustris</name>
    <name type="common">Northern wild rice</name>
    <dbReference type="NCBI Taxonomy" id="103762"/>
    <lineage>
        <taxon>Eukaryota</taxon>
        <taxon>Viridiplantae</taxon>
        <taxon>Streptophyta</taxon>
        <taxon>Embryophyta</taxon>
        <taxon>Tracheophyta</taxon>
        <taxon>Spermatophyta</taxon>
        <taxon>Magnoliopsida</taxon>
        <taxon>Liliopsida</taxon>
        <taxon>Poales</taxon>
        <taxon>Poaceae</taxon>
        <taxon>BOP clade</taxon>
        <taxon>Oryzoideae</taxon>
        <taxon>Oryzeae</taxon>
        <taxon>Zizaniinae</taxon>
        <taxon>Zizania</taxon>
    </lineage>
</organism>
<sequence>MIQRAMRTNGGGQKENFLEVGDGVFEVLSASGDTHLGGDDFDKDGFITERLSRWPRRQSPALGSGRLRATIKRVDDADEASAAFDLLGNWNICDHHIHAELVFMAVQPNIISAIAAKYITIENVTMKKVKLPIRFSRGADDHSVDSVHRCWRQCTA</sequence>
<proteinExistence type="predicted"/>
<dbReference type="GO" id="GO:0140662">
    <property type="term" value="F:ATP-dependent protein folding chaperone"/>
    <property type="evidence" value="ECO:0007669"/>
    <property type="project" value="InterPro"/>
</dbReference>
<keyword evidence="1" id="KW-0547">Nucleotide-binding</keyword>
<evidence type="ECO:0000313" key="4">
    <source>
        <dbReference type="Proteomes" id="UP000729402"/>
    </source>
</evidence>
<reference evidence="3" key="2">
    <citation type="submission" date="2021-02" db="EMBL/GenBank/DDBJ databases">
        <authorList>
            <person name="Kimball J.A."/>
            <person name="Haas M.W."/>
            <person name="Macchietto M."/>
            <person name="Kono T."/>
            <person name="Duquette J."/>
            <person name="Shao M."/>
        </authorList>
    </citation>
    <scope>NUCLEOTIDE SEQUENCE</scope>
    <source>
        <tissue evidence="3">Fresh leaf tissue</tissue>
    </source>
</reference>
<protein>
    <submittedName>
        <fullName evidence="3">Uncharacterized protein</fullName>
    </submittedName>
</protein>
<evidence type="ECO:0000256" key="1">
    <source>
        <dbReference type="ARBA" id="ARBA00022741"/>
    </source>
</evidence>
<dbReference type="EMBL" id="JAAALK010000288">
    <property type="protein sequence ID" value="KAG8052233.1"/>
    <property type="molecule type" value="Genomic_DNA"/>
</dbReference>
<gene>
    <name evidence="3" type="ORF">GUJ93_ZPchr0001g32250</name>
</gene>
<comment type="caution">
    <text evidence="3">The sequence shown here is derived from an EMBL/GenBank/DDBJ whole genome shotgun (WGS) entry which is preliminary data.</text>
</comment>
<reference evidence="3" key="1">
    <citation type="journal article" date="2021" name="bioRxiv">
        <title>Whole Genome Assembly and Annotation of Northern Wild Rice, Zizania palustris L., Supports a Whole Genome Duplication in the Zizania Genus.</title>
        <authorList>
            <person name="Haas M."/>
            <person name="Kono T."/>
            <person name="Macchietto M."/>
            <person name="Millas R."/>
            <person name="McGilp L."/>
            <person name="Shao M."/>
            <person name="Duquette J."/>
            <person name="Hirsch C.N."/>
            <person name="Kimball J."/>
        </authorList>
    </citation>
    <scope>NUCLEOTIDE SEQUENCE</scope>
    <source>
        <tissue evidence="3">Fresh leaf tissue</tissue>
    </source>
</reference>
<evidence type="ECO:0000256" key="2">
    <source>
        <dbReference type="ARBA" id="ARBA00022840"/>
    </source>
</evidence>
<accession>A0A8J5VLM3</accession>